<dbReference type="EMBL" id="NTQT01000047">
    <property type="protein sequence ID" value="PFC69668.1"/>
    <property type="molecule type" value="Genomic_DNA"/>
</dbReference>
<evidence type="ECO:0000313" key="1">
    <source>
        <dbReference type="EMBL" id="PFC69668.1"/>
    </source>
</evidence>
<evidence type="ECO:0008006" key="3">
    <source>
        <dbReference type="Google" id="ProtNLM"/>
    </source>
</evidence>
<evidence type="ECO:0000313" key="2">
    <source>
        <dbReference type="Proteomes" id="UP000220226"/>
    </source>
</evidence>
<organism evidence="1 2">
    <name type="scientific">Bacillus cereus</name>
    <dbReference type="NCBI Taxonomy" id="1396"/>
    <lineage>
        <taxon>Bacteria</taxon>
        <taxon>Bacillati</taxon>
        <taxon>Bacillota</taxon>
        <taxon>Bacilli</taxon>
        <taxon>Bacillales</taxon>
        <taxon>Bacillaceae</taxon>
        <taxon>Bacillus</taxon>
        <taxon>Bacillus cereus group</taxon>
    </lineage>
</organism>
<comment type="caution">
    <text evidence="1">The sequence shown here is derived from an EMBL/GenBank/DDBJ whole genome shotgun (WGS) entry which is preliminary data.</text>
</comment>
<dbReference type="RefSeq" id="WP_097952335.1">
    <property type="nucleotide sequence ID" value="NZ_NTQT01000047.1"/>
</dbReference>
<protein>
    <recommendedName>
        <fullName evidence="3">YkzH</fullName>
    </recommendedName>
</protein>
<sequence>MHHDSQYMMQRIESLENQLAKLISLIEENNQLIKSMEQQQNQVCAPAGGSVIVRMSFFQTKKHTLYNKVCFFVIFFFDEILV</sequence>
<name>A0A2B2F257_BACCE</name>
<proteinExistence type="predicted"/>
<dbReference type="Proteomes" id="UP000220226">
    <property type="component" value="Unassembled WGS sequence"/>
</dbReference>
<gene>
    <name evidence="1" type="ORF">CN290_29630</name>
</gene>
<accession>A0A2B2F257</accession>
<reference evidence="1 2" key="1">
    <citation type="submission" date="2017-09" db="EMBL/GenBank/DDBJ databases">
        <title>Large-scale bioinformatics analysis of Bacillus genomes uncovers conserved roles of natural products in bacterial physiology.</title>
        <authorList>
            <consortium name="Agbiome Team Llc"/>
            <person name="Bleich R.M."/>
            <person name="Grubbs K.J."/>
            <person name="Santa Maria K.C."/>
            <person name="Allen S.E."/>
            <person name="Farag S."/>
            <person name="Shank E.A."/>
            <person name="Bowers A."/>
        </authorList>
    </citation>
    <scope>NUCLEOTIDE SEQUENCE [LARGE SCALE GENOMIC DNA]</scope>
    <source>
        <strain evidence="1 2">AFS025165</strain>
    </source>
</reference>
<dbReference type="AlphaFoldDB" id="A0A2B2F257"/>